<organism evidence="1 2">
    <name type="scientific">Nocardia pulmonis</name>
    <dbReference type="NCBI Taxonomy" id="2951408"/>
    <lineage>
        <taxon>Bacteria</taxon>
        <taxon>Bacillati</taxon>
        <taxon>Actinomycetota</taxon>
        <taxon>Actinomycetes</taxon>
        <taxon>Mycobacteriales</taxon>
        <taxon>Nocardiaceae</taxon>
        <taxon>Nocardia</taxon>
    </lineage>
</organism>
<evidence type="ECO:0000313" key="2">
    <source>
        <dbReference type="Proteomes" id="UP001139157"/>
    </source>
</evidence>
<reference evidence="1" key="1">
    <citation type="submission" date="2022-06" db="EMBL/GenBank/DDBJ databases">
        <title>Novel species in genus nocardia.</title>
        <authorList>
            <person name="Li F."/>
        </authorList>
    </citation>
    <scope>NUCLEOTIDE SEQUENCE</scope>
    <source>
        <strain evidence="1">CDC141</strain>
    </source>
</reference>
<dbReference type="AlphaFoldDB" id="A0A9X2E8M3"/>
<proteinExistence type="predicted"/>
<gene>
    <name evidence="1" type="ORF">NDR86_22000</name>
</gene>
<name>A0A9X2E8M3_9NOCA</name>
<protein>
    <submittedName>
        <fullName evidence="1">Uncharacterized protein</fullName>
    </submittedName>
</protein>
<dbReference type="Proteomes" id="UP001139157">
    <property type="component" value="Unassembled WGS sequence"/>
</dbReference>
<sequence length="60" mass="5850">MTGRSTADGIDAADLGAAGETSTVADVAPFGGLSFPVHAAARTAIAAKPTAEYLALLGMT</sequence>
<dbReference type="RefSeq" id="WP_251914469.1">
    <property type="nucleotide sequence ID" value="NZ_JAMRXG010000009.1"/>
</dbReference>
<keyword evidence="2" id="KW-1185">Reference proteome</keyword>
<evidence type="ECO:0000313" key="1">
    <source>
        <dbReference type="EMBL" id="MCM6776162.1"/>
    </source>
</evidence>
<dbReference type="EMBL" id="JAMRXG010000009">
    <property type="protein sequence ID" value="MCM6776162.1"/>
    <property type="molecule type" value="Genomic_DNA"/>
</dbReference>
<comment type="caution">
    <text evidence="1">The sequence shown here is derived from an EMBL/GenBank/DDBJ whole genome shotgun (WGS) entry which is preliminary data.</text>
</comment>
<accession>A0A9X2E8M3</accession>